<dbReference type="InterPro" id="IPR004839">
    <property type="entry name" value="Aminotransferase_I/II_large"/>
</dbReference>
<evidence type="ECO:0000256" key="4">
    <source>
        <dbReference type="ARBA" id="ARBA00022576"/>
    </source>
</evidence>
<accession>A0A2S7K1P9</accession>
<comment type="similarity">
    <text evidence="2">Belongs to the class-I pyridoxal-phosphate-dependent aminotransferase family.</text>
</comment>
<dbReference type="Gene3D" id="3.90.1150.10">
    <property type="entry name" value="Aspartate Aminotransferase, domain 1"/>
    <property type="match status" value="1"/>
</dbReference>
<dbReference type="GO" id="GO:0030170">
    <property type="term" value="F:pyridoxal phosphate binding"/>
    <property type="evidence" value="ECO:0007669"/>
    <property type="project" value="InterPro"/>
</dbReference>
<dbReference type="SUPFAM" id="SSF53383">
    <property type="entry name" value="PLP-dependent transferases"/>
    <property type="match status" value="1"/>
</dbReference>
<dbReference type="Pfam" id="PF00155">
    <property type="entry name" value="Aminotran_1_2"/>
    <property type="match status" value="1"/>
</dbReference>
<sequence length="397" mass="42331">MFADTKLLPPDPILGLTKLFQDDPRPDKIDLGVGVYRDINGTTPIMKAVAQAEANVTAKQTTKAYTPTDGAPGFGPAILDLIFGKDSETLSAGRAAAVQTPGGCGALRLAGELANSQGAASLTLGEPTWPNHVPLLSAAGLKLNSIPYYDRDANAVDFEAFKAGVSKLGPKDVLLLHGCCHNPTGADLSTEQIDEIATMAAAQGFLPLVDTAYHGFSKDLDADAYMVRKFSADLPEVLITYSCSKNFGLYRERTGALIYVGPNADNALAVKSHATSLARRNYSIPPAHGGAIVAEILSDAALTALWREELSEMAKRVQGNRRLLARTAENFGLHNQLSFIAEQAGMFSLLPLTDDQLRAMRDEHGVYIVGGGRINLCGVNENNVEHLVRSFKNATAP</sequence>
<keyword evidence="4 8" id="KW-0032">Aminotransferase</keyword>
<dbReference type="GO" id="GO:0033585">
    <property type="term" value="P:L-phenylalanine biosynthetic process from chorismate via phenylpyruvate"/>
    <property type="evidence" value="ECO:0007669"/>
    <property type="project" value="TreeGrafter"/>
</dbReference>
<dbReference type="GO" id="GO:0004069">
    <property type="term" value="F:L-aspartate:2-oxoglutarate aminotransferase activity"/>
    <property type="evidence" value="ECO:0007669"/>
    <property type="project" value="TreeGrafter"/>
</dbReference>
<name>A0A2S7K1P9_9PROT</name>
<dbReference type="GO" id="GO:0005829">
    <property type="term" value="C:cytosol"/>
    <property type="evidence" value="ECO:0007669"/>
    <property type="project" value="TreeGrafter"/>
</dbReference>
<dbReference type="InterPro" id="IPR015421">
    <property type="entry name" value="PyrdxlP-dep_Trfase_major"/>
</dbReference>
<evidence type="ECO:0000256" key="1">
    <source>
        <dbReference type="ARBA" id="ARBA00001933"/>
    </source>
</evidence>
<keyword evidence="5 8" id="KW-0808">Transferase</keyword>
<evidence type="ECO:0000256" key="3">
    <source>
        <dbReference type="ARBA" id="ARBA00011738"/>
    </source>
</evidence>
<comment type="subunit">
    <text evidence="3">Homodimer.</text>
</comment>
<dbReference type="AlphaFoldDB" id="A0A2S7K1P9"/>
<keyword evidence="6" id="KW-0663">Pyridoxal phosphate</keyword>
<organism evidence="8 9">
    <name type="scientific">Hyphococcus luteus</name>
    <dbReference type="NCBI Taxonomy" id="2058213"/>
    <lineage>
        <taxon>Bacteria</taxon>
        <taxon>Pseudomonadati</taxon>
        <taxon>Pseudomonadota</taxon>
        <taxon>Alphaproteobacteria</taxon>
        <taxon>Parvularculales</taxon>
        <taxon>Parvularculaceae</taxon>
        <taxon>Hyphococcus</taxon>
    </lineage>
</organism>
<dbReference type="CDD" id="cd00609">
    <property type="entry name" value="AAT_like"/>
    <property type="match status" value="1"/>
</dbReference>
<dbReference type="Proteomes" id="UP000239504">
    <property type="component" value="Unassembled WGS sequence"/>
</dbReference>
<gene>
    <name evidence="8" type="ORF">CW354_18850</name>
</gene>
<dbReference type="InterPro" id="IPR015424">
    <property type="entry name" value="PyrdxlP-dep_Trfase"/>
</dbReference>
<dbReference type="GO" id="GO:0042802">
    <property type="term" value="F:identical protein binding"/>
    <property type="evidence" value="ECO:0007669"/>
    <property type="project" value="TreeGrafter"/>
</dbReference>
<dbReference type="PANTHER" id="PTHR11879:SF22">
    <property type="entry name" value="ASPARTATE AMINOTRANSFERASE, MITOCHONDRIAL"/>
    <property type="match status" value="1"/>
</dbReference>
<comment type="cofactor">
    <cofactor evidence="1">
        <name>pyridoxal 5'-phosphate</name>
        <dbReference type="ChEBI" id="CHEBI:597326"/>
    </cofactor>
</comment>
<dbReference type="PRINTS" id="PR00799">
    <property type="entry name" value="TRANSAMINASE"/>
</dbReference>
<keyword evidence="9" id="KW-1185">Reference proteome</keyword>
<dbReference type="Gene3D" id="3.40.640.10">
    <property type="entry name" value="Type I PLP-dependent aspartate aminotransferase-like (Major domain)"/>
    <property type="match status" value="1"/>
</dbReference>
<reference evidence="8 9" key="1">
    <citation type="submission" date="2017-12" db="EMBL/GenBank/DDBJ databases">
        <authorList>
            <person name="Hurst M.R.H."/>
        </authorList>
    </citation>
    <scope>NUCLEOTIDE SEQUENCE [LARGE SCALE GENOMIC DNA]</scope>
    <source>
        <strain evidence="8 9">SY-3-19</strain>
    </source>
</reference>
<dbReference type="EMBL" id="PJCH01000015">
    <property type="protein sequence ID" value="PQA86391.1"/>
    <property type="molecule type" value="Genomic_DNA"/>
</dbReference>
<evidence type="ECO:0000256" key="6">
    <source>
        <dbReference type="ARBA" id="ARBA00022898"/>
    </source>
</evidence>
<evidence type="ECO:0000259" key="7">
    <source>
        <dbReference type="Pfam" id="PF00155"/>
    </source>
</evidence>
<evidence type="ECO:0000256" key="5">
    <source>
        <dbReference type="ARBA" id="ARBA00022679"/>
    </source>
</evidence>
<comment type="caution">
    <text evidence="8">The sequence shown here is derived from an EMBL/GenBank/DDBJ whole genome shotgun (WGS) entry which is preliminary data.</text>
</comment>
<dbReference type="PANTHER" id="PTHR11879">
    <property type="entry name" value="ASPARTATE AMINOTRANSFERASE"/>
    <property type="match status" value="1"/>
</dbReference>
<dbReference type="OrthoDB" id="9766445at2"/>
<protein>
    <submittedName>
        <fullName evidence="8">Aromatic amino acid aminotransferase</fullName>
    </submittedName>
</protein>
<proteinExistence type="inferred from homology"/>
<evidence type="ECO:0000313" key="9">
    <source>
        <dbReference type="Proteomes" id="UP000239504"/>
    </source>
</evidence>
<dbReference type="RefSeq" id="WP_104831603.1">
    <property type="nucleotide sequence ID" value="NZ_PJCH01000015.1"/>
</dbReference>
<dbReference type="InterPro" id="IPR000796">
    <property type="entry name" value="Asp_trans"/>
</dbReference>
<evidence type="ECO:0000313" key="8">
    <source>
        <dbReference type="EMBL" id="PQA86391.1"/>
    </source>
</evidence>
<dbReference type="GO" id="GO:0004838">
    <property type="term" value="F:L-tyrosine-2-oxoglutarate transaminase activity"/>
    <property type="evidence" value="ECO:0007669"/>
    <property type="project" value="TreeGrafter"/>
</dbReference>
<dbReference type="NCBIfam" id="NF006719">
    <property type="entry name" value="PRK09257.1"/>
    <property type="match status" value="1"/>
</dbReference>
<dbReference type="InterPro" id="IPR015422">
    <property type="entry name" value="PyrdxlP-dep_Trfase_small"/>
</dbReference>
<evidence type="ECO:0000256" key="2">
    <source>
        <dbReference type="ARBA" id="ARBA00007441"/>
    </source>
</evidence>
<feature type="domain" description="Aminotransferase class I/classII large" evidence="7">
    <location>
        <begin position="27"/>
        <end position="390"/>
    </location>
</feature>